<evidence type="ECO:0000313" key="3">
    <source>
        <dbReference type="Proteomes" id="UP000005220"/>
    </source>
</evidence>
<dbReference type="EMBL" id="HE650827">
    <property type="protein sequence ID" value="CCF59357.1"/>
    <property type="molecule type" value="Genomic_DNA"/>
</dbReference>
<dbReference type="GO" id="GO:1990429">
    <property type="term" value="C:peroxisomal importomer complex"/>
    <property type="evidence" value="ECO:0007669"/>
    <property type="project" value="EnsemblFungi"/>
</dbReference>
<dbReference type="GO" id="GO:0033328">
    <property type="term" value="F:peroxisome membrane targeting sequence binding"/>
    <property type="evidence" value="ECO:0007669"/>
    <property type="project" value="EnsemblFungi"/>
</dbReference>
<feature type="compositionally biased region" description="Polar residues" evidence="1">
    <location>
        <begin position="19"/>
        <end position="30"/>
    </location>
</feature>
<sequence>MSKEEEEYDDLDDLLNEDPSQFDQEPNTNGDDAVKNLENSFNNLMSQDTTKGDSGETVKNLQSLLHYLGGEAKSDHINEPGFNNVISSTLDRLKKNGGKIDASLNNEESNSDDMLSNLFSQMLDGNLGDDENMDSAILTILNQMSSKEVLYQPMKEMQTDFIEWFERNEGKDEYKDSMPVYKKQFDLVEQLVHIYEIDDYNNETYRDQITELLDNLEQLGDSPVSKGFNNSGTNSDGIDELTKILGSNGNDKEGLPDLDKELEDTCKQQ</sequence>
<dbReference type="Pfam" id="PF04614">
    <property type="entry name" value="Pex19"/>
    <property type="match status" value="1"/>
</dbReference>
<evidence type="ECO:0000313" key="2">
    <source>
        <dbReference type="EMBL" id="CCF59357.1"/>
    </source>
</evidence>
<protein>
    <submittedName>
        <fullName evidence="2">Uncharacterized protein</fullName>
    </submittedName>
</protein>
<dbReference type="PANTHER" id="PTHR12774:SF2">
    <property type="entry name" value="PEROXISOMAL BIOGENESIS FACTOR 19"/>
    <property type="match status" value="1"/>
</dbReference>
<dbReference type="InParanoid" id="H2AYA7"/>
<name>H2AYA7_KAZAF</name>
<feature type="compositionally biased region" description="Polar residues" evidence="1">
    <location>
        <begin position="227"/>
        <end position="236"/>
    </location>
</feature>
<dbReference type="Gene3D" id="1.20.120.900">
    <property type="entry name" value="Pex19, mPTS binding domain"/>
    <property type="match status" value="1"/>
</dbReference>
<dbReference type="GO" id="GO:0050821">
    <property type="term" value="P:protein stabilization"/>
    <property type="evidence" value="ECO:0007669"/>
    <property type="project" value="EnsemblFungi"/>
</dbReference>
<dbReference type="GO" id="GO:0005829">
    <property type="term" value="C:cytosol"/>
    <property type="evidence" value="ECO:0007669"/>
    <property type="project" value="EnsemblFungi"/>
</dbReference>
<feature type="compositionally biased region" description="Basic and acidic residues" evidence="1">
    <location>
        <begin position="250"/>
        <end position="269"/>
    </location>
</feature>
<dbReference type="InterPro" id="IPR038322">
    <property type="entry name" value="Pex19_C_sf"/>
</dbReference>
<dbReference type="InterPro" id="IPR006708">
    <property type="entry name" value="Pex19"/>
</dbReference>
<feature type="region of interest" description="Disordered" evidence="1">
    <location>
        <begin position="222"/>
        <end position="269"/>
    </location>
</feature>
<dbReference type="eggNOG" id="KOG3133">
    <property type="taxonomic scope" value="Eukaryota"/>
</dbReference>
<dbReference type="GO" id="GO:0045033">
    <property type="term" value="P:peroxisome inheritance"/>
    <property type="evidence" value="ECO:0007669"/>
    <property type="project" value="EnsemblFungi"/>
</dbReference>
<reference evidence="2 3" key="1">
    <citation type="journal article" date="2011" name="Proc. Natl. Acad. Sci. U.S.A.">
        <title>Evolutionary erosion of yeast sex chromosomes by mating-type switching accidents.</title>
        <authorList>
            <person name="Gordon J.L."/>
            <person name="Armisen D."/>
            <person name="Proux-Wera E."/>
            <person name="Oheigeartaigh S.S."/>
            <person name="Byrne K.P."/>
            <person name="Wolfe K.H."/>
        </authorList>
    </citation>
    <scope>NUCLEOTIDE SEQUENCE [LARGE SCALE GENOMIC DNA]</scope>
    <source>
        <strain evidence="3">ATCC 22294 / BCRC 22015 / CBS 2517 / CECT 1963 / NBRC 1671 / NRRL Y-8276</strain>
    </source>
</reference>
<organism evidence="2 3">
    <name type="scientific">Kazachstania africana (strain ATCC 22294 / BCRC 22015 / CBS 2517 / CECT 1963 / NBRC 1671 / NRRL Y-8276)</name>
    <name type="common">Yeast</name>
    <name type="synonym">Kluyveromyces africanus</name>
    <dbReference type="NCBI Taxonomy" id="1071382"/>
    <lineage>
        <taxon>Eukaryota</taxon>
        <taxon>Fungi</taxon>
        <taxon>Dikarya</taxon>
        <taxon>Ascomycota</taxon>
        <taxon>Saccharomycotina</taxon>
        <taxon>Saccharomycetes</taxon>
        <taxon>Saccharomycetales</taxon>
        <taxon>Saccharomycetaceae</taxon>
        <taxon>Kazachstania</taxon>
    </lineage>
</organism>
<evidence type="ECO:0000256" key="1">
    <source>
        <dbReference type="SAM" id="MobiDB-lite"/>
    </source>
</evidence>
<dbReference type="STRING" id="1071382.H2AYA7"/>
<dbReference type="AlphaFoldDB" id="H2AYA7"/>
<dbReference type="FunCoup" id="H2AYA7">
    <property type="interactions" value="305"/>
</dbReference>
<dbReference type="GeneID" id="13887336"/>
<dbReference type="HOGENOM" id="CLU_863835_0_0_1"/>
<dbReference type="GO" id="GO:0005783">
    <property type="term" value="C:endoplasmic reticulum"/>
    <property type="evidence" value="ECO:0007669"/>
    <property type="project" value="EnsemblFungi"/>
</dbReference>
<dbReference type="RefSeq" id="XP_003958492.1">
    <property type="nucleotide sequence ID" value="XM_003958443.1"/>
</dbReference>
<dbReference type="KEGG" id="kaf:KAFR_0G03250"/>
<dbReference type="GO" id="GO:0032527">
    <property type="term" value="P:protein exit from endoplasmic reticulum"/>
    <property type="evidence" value="ECO:0007669"/>
    <property type="project" value="EnsemblFungi"/>
</dbReference>
<keyword evidence="3" id="KW-1185">Reference proteome</keyword>
<dbReference type="Proteomes" id="UP000005220">
    <property type="component" value="Chromosome 7"/>
</dbReference>
<accession>H2AYA7</accession>
<feature type="region of interest" description="Disordered" evidence="1">
    <location>
        <begin position="1"/>
        <end position="37"/>
    </location>
</feature>
<dbReference type="PANTHER" id="PTHR12774">
    <property type="entry name" value="PEROXISOMAL BIOGENESIS FACTOR 19"/>
    <property type="match status" value="1"/>
</dbReference>
<feature type="compositionally biased region" description="Acidic residues" evidence="1">
    <location>
        <begin position="1"/>
        <end position="16"/>
    </location>
</feature>
<dbReference type="GO" id="GO:0045046">
    <property type="term" value="P:protein import into peroxisome membrane"/>
    <property type="evidence" value="ECO:0007669"/>
    <property type="project" value="EnsemblFungi"/>
</dbReference>
<proteinExistence type="predicted"/>
<dbReference type="GO" id="GO:0032581">
    <property type="term" value="P:ER-dependent peroxisome organization"/>
    <property type="evidence" value="ECO:0007669"/>
    <property type="project" value="EnsemblFungi"/>
</dbReference>
<dbReference type="OrthoDB" id="21292at2759"/>
<dbReference type="GO" id="GO:0005778">
    <property type="term" value="C:peroxisomal membrane"/>
    <property type="evidence" value="ECO:0007669"/>
    <property type="project" value="EnsemblFungi"/>
</dbReference>
<gene>
    <name evidence="2" type="primary">KAFR0G03250</name>
    <name evidence="2" type="ORF">KAFR_0G03250</name>
</gene>